<accession>A0ABR1ANE1</accession>
<reference evidence="8 9" key="1">
    <citation type="submission" date="2023-09" db="EMBL/GenBank/DDBJ databases">
        <title>Genomes of two closely related lineages of the louse Polyplax serrata with different host specificities.</title>
        <authorList>
            <person name="Martinu J."/>
            <person name="Tarabai H."/>
            <person name="Stefka J."/>
            <person name="Hypsa V."/>
        </authorList>
    </citation>
    <scope>NUCLEOTIDE SEQUENCE [LARGE SCALE GENOMIC DNA]</scope>
    <source>
        <strain evidence="8">98ZLc_SE</strain>
    </source>
</reference>
<sequence length="305" mass="35333">MVQLPDFTILVPKIPHKDVDRRQKQGTLWALITFLEFHIFTFWTIGFQCKDPNLSHRFRGDTIPFQYLLAITLAVPLIIILFVESVLMNSNESYLTTKKEKNLKQAWAWYGQYVFGFLILLLVVQVGKNLVGAPRPHFFDTCKPDKAVNCTSGHYVEYKCTNKNLTAWDLTDSVRSFPSGHAALGVYTAVFMSSFLQFRIPRNRYLVVPWLQCLLITWAVLCCLTRITDRRHHWWDVLAGTICGIVAAVFTVKSFCRNFQYKPRNPDKNLNDTVNINHAWNKKLLSSINNCNQKPSDDRELREVK</sequence>
<dbReference type="EMBL" id="JAWJWF010000046">
    <property type="protein sequence ID" value="KAK6624010.1"/>
    <property type="molecule type" value="Genomic_DNA"/>
</dbReference>
<dbReference type="SUPFAM" id="SSF48317">
    <property type="entry name" value="Acid phosphatase/Vanadium-dependent haloperoxidase"/>
    <property type="match status" value="1"/>
</dbReference>
<evidence type="ECO:0000256" key="3">
    <source>
        <dbReference type="ARBA" id="ARBA00022692"/>
    </source>
</evidence>
<evidence type="ECO:0000256" key="4">
    <source>
        <dbReference type="ARBA" id="ARBA00022989"/>
    </source>
</evidence>
<keyword evidence="5 6" id="KW-0472">Membrane</keyword>
<feature type="transmembrane region" description="Helical" evidence="6">
    <location>
        <begin position="65"/>
        <end position="87"/>
    </location>
</feature>
<keyword evidence="3 6" id="KW-0812">Transmembrane</keyword>
<evidence type="ECO:0000256" key="5">
    <source>
        <dbReference type="ARBA" id="ARBA00023136"/>
    </source>
</evidence>
<dbReference type="Pfam" id="PF01569">
    <property type="entry name" value="PAP2"/>
    <property type="match status" value="1"/>
</dbReference>
<dbReference type="InterPro" id="IPR036938">
    <property type="entry name" value="PAP2/HPO_sf"/>
</dbReference>
<keyword evidence="4 6" id="KW-1133">Transmembrane helix</keyword>
<evidence type="ECO:0000259" key="7">
    <source>
        <dbReference type="SMART" id="SM00014"/>
    </source>
</evidence>
<comment type="subcellular location">
    <subcellularLocation>
        <location evidence="1">Membrane</location>
        <topology evidence="1">Multi-pass membrane protein</topology>
    </subcellularLocation>
</comment>
<gene>
    <name evidence="8" type="ORF">RUM44_010868</name>
</gene>
<dbReference type="PANTHER" id="PTHR10165">
    <property type="entry name" value="LIPID PHOSPHATE PHOSPHATASE"/>
    <property type="match status" value="1"/>
</dbReference>
<proteinExistence type="inferred from homology"/>
<evidence type="ECO:0000256" key="1">
    <source>
        <dbReference type="ARBA" id="ARBA00004141"/>
    </source>
</evidence>
<dbReference type="InterPro" id="IPR043216">
    <property type="entry name" value="PAP-like"/>
</dbReference>
<protein>
    <recommendedName>
        <fullName evidence="7">Phosphatidic acid phosphatase type 2/haloperoxidase domain-containing protein</fullName>
    </recommendedName>
</protein>
<feature type="transmembrane region" description="Helical" evidence="6">
    <location>
        <begin position="180"/>
        <end position="198"/>
    </location>
</feature>
<evidence type="ECO:0000313" key="8">
    <source>
        <dbReference type="EMBL" id="KAK6624010.1"/>
    </source>
</evidence>
<dbReference type="PANTHER" id="PTHR10165:SF103">
    <property type="entry name" value="PHOSPHOLIPID PHOSPHATASE HOMOLOG 1.2 HOMOLOG"/>
    <property type="match status" value="1"/>
</dbReference>
<comment type="similarity">
    <text evidence="2">Belongs to the PA-phosphatase related phosphoesterase family.</text>
</comment>
<dbReference type="CDD" id="cd03384">
    <property type="entry name" value="PAP2_wunen"/>
    <property type="match status" value="1"/>
</dbReference>
<feature type="domain" description="Phosphatidic acid phosphatase type 2/haloperoxidase" evidence="7">
    <location>
        <begin position="110"/>
        <end position="252"/>
    </location>
</feature>
<feature type="transmembrane region" description="Helical" evidence="6">
    <location>
        <begin position="107"/>
        <end position="127"/>
    </location>
</feature>
<evidence type="ECO:0000256" key="2">
    <source>
        <dbReference type="ARBA" id="ARBA00008816"/>
    </source>
</evidence>
<dbReference type="SMART" id="SM00014">
    <property type="entry name" value="acidPPc"/>
    <property type="match status" value="1"/>
</dbReference>
<feature type="transmembrane region" description="Helical" evidence="6">
    <location>
        <begin position="205"/>
        <end position="227"/>
    </location>
</feature>
<dbReference type="Gene3D" id="1.20.144.10">
    <property type="entry name" value="Phosphatidic acid phosphatase type 2/haloperoxidase"/>
    <property type="match status" value="1"/>
</dbReference>
<name>A0ABR1ANE1_POLSC</name>
<dbReference type="InterPro" id="IPR000326">
    <property type="entry name" value="PAP2/HPO"/>
</dbReference>
<keyword evidence="9" id="KW-1185">Reference proteome</keyword>
<evidence type="ECO:0000313" key="9">
    <source>
        <dbReference type="Proteomes" id="UP001359485"/>
    </source>
</evidence>
<organism evidence="8 9">
    <name type="scientific">Polyplax serrata</name>
    <name type="common">Common mouse louse</name>
    <dbReference type="NCBI Taxonomy" id="468196"/>
    <lineage>
        <taxon>Eukaryota</taxon>
        <taxon>Metazoa</taxon>
        <taxon>Ecdysozoa</taxon>
        <taxon>Arthropoda</taxon>
        <taxon>Hexapoda</taxon>
        <taxon>Insecta</taxon>
        <taxon>Pterygota</taxon>
        <taxon>Neoptera</taxon>
        <taxon>Paraneoptera</taxon>
        <taxon>Psocodea</taxon>
        <taxon>Troctomorpha</taxon>
        <taxon>Phthiraptera</taxon>
        <taxon>Anoplura</taxon>
        <taxon>Polyplacidae</taxon>
        <taxon>Polyplax</taxon>
    </lineage>
</organism>
<feature type="transmembrane region" description="Helical" evidence="6">
    <location>
        <begin position="26"/>
        <end position="45"/>
    </location>
</feature>
<feature type="transmembrane region" description="Helical" evidence="6">
    <location>
        <begin position="233"/>
        <end position="252"/>
    </location>
</feature>
<dbReference type="Proteomes" id="UP001359485">
    <property type="component" value="Unassembled WGS sequence"/>
</dbReference>
<comment type="caution">
    <text evidence="8">The sequence shown here is derived from an EMBL/GenBank/DDBJ whole genome shotgun (WGS) entry which is preliminary data.</text>
</comment>
<evidence type="ECO:0000256" key="6">
    <source>
        <dbReference type="SAM" id="Phobius"/>
    </source>
</evidence>